<reference evidence="1 2" key="1">
    <citation type="journal article" date="2011" name="J. Bacteriol.">
        <title>Genome sequences of the biotechnologically important Bacillus megaterium strains QM B1551 and DSM319.</title>
        <authorList>
            <person name="Eppinger M."/>
            <person name="Bunk B."/>
            <person name="Johns M.A."/>
            <person name="Edirisinghe J.N."/>
            <person name="Kutumbaka K.K."/>
            <person name="Koenig S.S."/>
            <person name="Huot Creasy H."/>
            <person name="Rosovitz M.J."/>
            <person name="Riley D.R."/>
            <person name="Daugherty S."/>
            <person name="Martin M."/>
            <person name="Elbourne L.D."/>
            <person name="Paulsen I."/>
            <person name="Biedendieck R."/>
            <person name="Braun C."/>
            <person name="Grayburn S."/>
            <person name="Dhingra S."/>
            <person name="Lukyanchuk V."/>
            <person name="Ball B."/>
            <person name="Ul-Qamar R."/>
            <person name="Seibel J."/>
            <person name="Bremer E."/>
            <person name="Jahn D."/>
            <person name="Ravel J."/>
            <person name="Vary P.S."/>
        </authorList>
    </citation>
    <scope>NUCLEOTIDE SEQUENCE [LARGE SCALE GENOMIC DNA]</scope>
    <source>
        <strain evidence="2">DSM 319 / IMG 1521</strain>
    </source>
</reference>
<proteinExistence type="predicted"/>
<dbReference type="PATRIC" id="fig|592022.4.peg.1606"/>
<evidence type="ECO:0000313" key="1">
    <source>
        <dbReference type="EMBL" id="ADF38530.1"/>
    </source>
</evidence>
<dbReference type="AlphaFoldDB" id="D5DDH9"/>
<evidence type="ECO:0000313" key="2">
    <source>
        <dbReference type="Proteomes" id="UP000002365"/>
    </source>
</evidence>
<dbReference type="KEGG" id="bmd:BMD_1674"/>
<dbReference type="RefSeq" id="WP_013082587.1">
    <property type="nucleotide sequence ID" value="NC_014103.1"/>
</dbReference>
<organism evidence="1 2">
    <name type="scientific">Priestia megaterium (strain DSM 319 / IMG 1521)</name>
    <name type="common">Bacillus megaterium</name>
    <dbReference type="NCBI Taxonomy" id="592022"/>
    <lineage>
        <taxon>Bacteria</taxon>
        <taxon>Bacillati</taxon>
        <taxon>Bacillota</taxon>
        <taxon>Bacilli</taxon>
        <taxon>Bacillales</taxon>
        <taxon>Bacillaceae</taxon>
        <taxon>Priestia</taxon>
    </lineage>
</organism>
<protein>
    <submittedName>
        <fullName evidence="1">Uncharacterized protein</fullName>
    </submittedName>
</protein>
<dbReference type="Proteomes" id="UP000002365">
    <property type="component" value="Chromosome"/>
</dbReference>
<dbReference type="HOGENOM" id="CLU_1923369_0_0_9"/>
<accession>D5DDH9</accession>
<sequence>MNWTEQQKNVFNTYVPNGDWISFMAHLGISQEEVMLVILDEEMTIEQYCQHGPPEAAKEVLTYYKENGALVSFDQKGSSIKGDKTIPPFRSMEKKITHFSLKERGFIRQLAHQYLETHELTAEDIKHILEL</sequence>
<gene>
    <name evidence="1" type="ordered locus">BMD_1674</name>
</gene>
<dbReference type="EMBL" id="CP001982">
    <property type="protein sequence ID" value="ADF38530.1"/>
    <property type="molecule type" value="Genomic_DNA"/>
</dbReference>
<name>D5DDH9_PRIM3</name>